<dbReference type="OrthoDB" id="117186at2"/>
<dbReference type="Pfam" id="PF12893">
    <property type="entry name" value="Lumazine_bd_2"/>
    <property type="match status" value="1"/>
</dbReference>
<proteinExistence type="predicted"/>
<dbReference type="SUPFAM" id="SSF54427">
    <property type="entry name" value="NTF2-like"/>
    <property type="match status" value="1"/>
</dbReference>
<dbReference type="Gene3D" id="3.10.450.50">
    <property type="match status" value="1"/>
</dbReference>
<dbReference type="Proteomes" id="UP000292372">
    <property type="component" value="Unassembled WGS sequence"/>
</dbReference>
<evidence type="ECO:0000313" key="2">
    <source>
        <dbReference type="EMBL" id="TBN18992.1"/>
    </source>
</evidence>
<dbReference type="RefSeq" id="WP_130935507.1">
    <property type="nucleotide sequence ID" value="NZ_BMEE01000001.1"/>
</dbReference>
<dbReference type="InterPro" id="IPR039437">
    <property type="entry name" value="FrzH/put_lumazine-bd"/>
</dbReference>
<reference evidence="2 3" key="1">
    <citation type="journal article" date="2015" name="Int. J. Syst. Evol. Microbiol.">
        <title>Hyunsoonleella pacifica sp. nov., isolated from seawater of South Pacific Gyre.</title>
        <authorList>
            <person name="Gao X."/>
            <person name="Zhang Z."/>
            <person name="Dai X."/>
            <person name="Zhang X.H."/>
        </authorList>
    </citation>
    <scope>NUCLEOTIDE SEQUENCE [LARGE SCALE GENOMIC DNA]</scope>
    <source>
        <strain evidence="2 3">SW033</strain>
    </source>
</reference>
<comment type="caution">
    <text evidence="2">The sequence shown here is derived from an EMBL/GenBank/DDBJ whole genome shotgun (WGS) entry which is preliminary data.</text>
</comment>
<dbReference type="EMBL" id="SIRS01000001">
    <property type="protein sequence ID" value="TBN18992.1"/>
    <property type="molecule type" value="Genomic_DNA"/>
</dbReference>
<keyword evidence="1" id="KW-0732">Signal</keyword>
<evidence type="ECO:0000313" key="3">
    <source>
        <dbReference type="Proteomes" id="UP000292372"/>
    </source>
</evidence>
<evidence type="ECO:0000256" key="1">
    <source>
        <dbReference type="SAM" id="SignalP"/>
    </source>
</evidence>
<feature type="signal peptide" evidence="1">
    <location>
        <begin position="1"/>
        <end position="17"/>
    </location>
</feature>
<sequence length="155" mass="18081">MKHVILCAILFITTILAAQEDDSKLAKSTIETFFEGFHKGDTALMKSVMADRIIMQTAYKNKEGKDVLVANTPDDLINAITERPEDQKWDERILDYTIKVDGNMANVWTPYEFWFNEEFSHCGVNSFQLFKDGTWKIIYLIDTRRRFNCNINQKK</sequence>
<name>A0A4Q9FXH3_9FLAO</name>
<keyword evidence="3" id="KW-1185">Reference proteome</keyword>
<feature type="chain" id="PRO_5020241664" evidence="1">
    <location>
        <begin position="18"/>
        <end position="155"/>
    </location>
</feature>
<dbReference type="AlphaFoldDB" id="A0A4Q9FXH3"/>
<organism evidence="2 3">
    <name type="scientific">Hyunsoonleella pacifica</name>
    <dbReference type="NCBI Taxonomy" id="1080224"/>
    <lineage>
        <taxon>Bacteria</taxon>
        <taxon>Pseudomonadati</taxon>
        <taxon>Bacteroidota</taxon>
        <taxon>Flavobacteriia</taxon>
        <taxon>Flavobacteriales</taxon>
        <taxon>Flavobacteriaceae</taxon>
    </lineage>
</organism>
<gene>
    <name evidence="2" type="ORF">EYD46_02705</name>
</gene>
<dbReference type="InterPro" id="IPR032710">
    <property type="entry name" value="NTF2-like_dom_sf"/>
</dbReference>
<accession>A0A4Q9FXH3</accession>
<protein>
    <submittedName>
        <fullName evidence="2">Nuclear transport factor 2 family protein</fullName>
    </submittedName>
</protein>